<proteinExistence type="predicted"/>
<dbReference type="Proteomes" id="UP001516023">
    <property type="component" value="Unassembled WGS sequence"/>
</dbReference>
<protein>
    <submittedName>
        <fullName evidence="1">Uncharacterized protein</fullName>
    </submittedName>
</protein>
<accession>A0ABD3QMI5</accession>
<gene>
    <name evidence="1" type="ORF">HJC23_007019</name>
</gene>
<reference evidence="1 2" key="1">
    <citation type="journal article" date="2020" name="G3 (Bethesda)">
        <title>Improved Reference Genome for Cyclotella cryptica CCMP332, a Model for Cell Wall Morphogenesis, Salinity Adaptation, and Lipid Production in Diatoms (Bacillariophyta).</title>
        <authorList>
            <person name="Roberts W.R."/>
            <person name="Downey K.M."/>
            <person name="Ruck E.C."/>
            <person name="Traller J.C."/>
            <person name="Alverson A.J."/>
        </authorList>
    </citation>
    <scope>NUCLEOTIDE SEQUENCE [LARGE SCALE GENOMIC DNA]</scope>
    <source>
        <strain evidence="1 2">CCMP332</strain>
    </source>
</reference>
<sequence length="222" mass="25165">MSLAAIAIISRQGNPIFIRDFDDANLLFNLYGQKSTLSEADNDFFCDSLIEETKEQRSEWQCCIKHQFALFSAYERLVQMLEGGWKGAGVGPDACWMGLVCSVDGFNAYGYVTTNARYITLVEDVFAPDDAQLQKARENELKTLLVSDDHTPYRDAFLLIQFTIVASLSASLPPKVPSSRAIYRSLAKSFLGPQFKNKFKSIQFWSSQLSKWFQFTAVECWE</sequence>
<organism evidence="1 2">
    <name type="scientific">Cyclotella cryptica</name>
    <dbReference type="NCBI Taxonomy" id="29204"/>
    <lineage>
        <taxon>Eukaryota</taxon>
        <taxon>Sar</taxon>
        <taxon>Stramenopiles</taxon>
        <taxon>Ochrophyta</taxon>
        <taxon>Bacillariophyta</taxon>
        <taxon>Coscinodiscophyceae</taxon>
        <taxon>Thalassiosirophycidae</taxon>
        <taxon>Stephanodiscales</taxon>
        <taxon>Stephanodiscaceae</taxon>
        <taxon>Cyclotella</taxon>
    </lineage>
</organism>
<name>A0ABD3QMI5_9STRA</name>
<comment type="caution">
    <text evidence="1">The sequence shown here is derived from an EMBL/GenBank/DDBJ whole genome shotgun (WGS) entry which is preliminary data.</text>
</comment>
<evidence type="ECO:0000313" key="2">
    <source>
        <dbReference type="Proteomes" id="UP001516023"/>
    </source>
</evidence>
<evidence type="ECO:0000313" key="1">
    <source>
        <dbReference type="EMBL" id="KAL3801409.1"/>
    </source>
</evidence>
<dbReference type="AlphaFoldDB" id="A0ABD3QMI5"/>
<keyword evidence="2" id="KW-1185">Reference proteome</keyword>
<dbReference type="Gene3D" id="3.30.450.70">
    <property type="match status" value="1"/>
</dbReference>
<dbReference type="EMBL" id="JABMIG020000027">
    <property type="protein sequence ID" value="KAL3801409.1"/>
    <property type="molecule type" value="Genomic_DNA"/>
</dbReference>